<proteinExistence type="predicted"/>
<dbReference type="Pfam" id="PF00560">
    <property type="entry name" value="LRR_1"/>
    <property type="match status" value="1"/>
</dbReference>
<dbReference type="Proteomes" id="UP000188354">
    <property type="component" value="Unassembled WGS sequence"/>
</dbReference>
<evidence type="ECO:0000256" key="3">
    <source>
        <dbReference type="ARBA" id="ARBA00022614"/>
    </source>
</evidence>
<keyword evidence="4" id="KW-0732">Signal</keyword>
<dbReference type="InterPro" id="IPR032675">
    <property type="entry name" value="LRR_dom_sf"/>
</dbReference>
<dbReference type="SUPFAM" id="SSF52058">
    <property type="entry name" value="L domain-like"/>
    <property type="match status" value="1"/>
</dbReference>
<evidence type="ECO:0008006" key="8">
    <source>
        <dbReference type="Google" id="ProtNLM"/>
    </source>
</evidence>
<evidence type="ECO:0000313" key="6">
    <source>
        <dbReference type="EMBL" id="OIW21149.1"/>
    </source>
</evidence>
<reference evidence="6 7" key="1">
    <citation type="journal article" date="2017" name="Plant Biotechnol. J.">
        <title>A comprehensive draft genome sequence for lupin (Lupinus angustifolius), an emerging health food: insights into plant-microbe interactions and legume evolution.</title>
        <authorList>
            <person name="Hane J.K."/>
            <person name="Ming Y."/>
            <person name="Kamphuis L.G."/>
            <person name="Nelson M.N."/>
            <person name="Garg G."/>
            <person name="Atkins C.A."/>
            <person name="Bayer P.E."/>
            <person name="Bravo A."/>
            <person name="Bringans S."/>
            <person name="Cannon S."/>
            <person name="Edwards D."/>
            <person name="Foley R."/>
            <person name="Gao L.L."/>
            <person name="Harrison M.J."/>
            <person name="Huang W."/>
            <person name="Hurgobin B."/>
            <person name="Li S."/>
            <person name="Liu C.W."/>
            <person name="McGrath A."/>
            <person name="Morahan G."/>
            <person name="Murray J."/>
            <person name="Weller J."/>
            <person name="Jian J."/>
            <person name="Singh K.B."/>
        </authorList>
    </citation>
    <scope>NUCLEOTIDE SEQUENCE [LARGE SCALE GENOMIC DNA]</scope>
    <source>
        <strain evidence="7">cv. Tanjil</strain>
        <tissue evidence="6">Whole plant</tissue>
    </source>
</reference>
<name>A0A394DDX2_LUPAN</name>
<accession>A0A394DDX2</accession>
<dbReference type="GO" id="GO:0005576">
    <property type="term" value="C:extracellular region"/>
    <property type="evidence" value="ECO:0007669"/>
    <property type="project" value="UniProtKB-SubCell"/>
</dbReference>
<dbReference type="Gramene" id="OIW21149">
    <property type="protein sequence ID" value="OIW21149"/>
    <property type="gene ID" value="TanjilG_29895"/>
</dbReference>
<keyword evidence="7" id="KW-1185">Reference proteome</keyword>
<dbReference type="PANTHER" id="PTHR32093">
    <property type="entry name" value="LEUCINE-RICH REPEAT EXTENSIN-LIKE PROTEIN 3-RELATED"/>
    <property type="match status" value="1"/>
</dbReference>
<comment type="caution">
    <text evidence="6">The sequence shown here is derived from an EMBL/GenBank/DDBJ whole genome shotgun (WGS) entry which is preliminary data.</text>
</comment>
<dbReference type="PANTHER" id="PTHR32093:SF131">
    <property type="entry name" value="LEUCINE-RICH REPEAT-CONTAINING N-TERMINAL PLANT-TYPE DOMAIN-CONTAINING PROTEIN"/>
    <property type="match status" value="1"/>
</dbReference>
<dbReference type="EMBL" id="MLAU01020009">
    <property type="protein sequence ID" value="OIW21149.1"/>
    <property type="molecule type" value="Genomic_DNA"/>
</dbReference>
<dbReference type="AlphaFoldDB" id="A0A394DDX2"/>
<comment type="subcellular location">
    <subcellularLocation>
        <location evidence="1">Secreted</location>
    </subcellularLocation>
</comment>
<dbReference type="InterPro" id="IPR051582">
    <property type="entry name" value="LRR_extensin-like_regulator"/>
</dbReference>
<evidence type="ECO:0000256" key="1">
    <source>
        <dbReference type="ARBA" id="ARBA00004613"/>
    </source>
</evidence>
<dbReference type="Gene3D" id="3.80.10.10">
    <property type="entry name" value="Ribonuclease Inhibitor"/>
    <property type="match status" value="1"/>
</dbReference>
<evidence type="ECO:0000256" key="4">
    <source>
        <dbReference type="ARBA" id="ARBA00022729"/>
    </source>
</evidence>
<keyword evidence="3" id="KW-0433">Leucine-rich repeat</keyword>
<keyword evidence="2" id="KW-0964">Secreted</keyword>
<evidence type="ECO:0000256" key="2">
    <source>
        <dbReference type="ARBA" id="ARBA00022525"/>
    </source>
</evidence>
<organism evidence="6 7">
    <name type="scientific">Lupinus angustifolius</name>
    <name type="common">Narrow-leaved blue lupine</name>
    <dbReference type="NCBI Taxonomy" id="3871"/>
    <lineage>
        <taxon>Eukaryota</taxon>
        <taxon>Viridiplantae</taxon>
        <taxon>Streptophyta</taxon>
        <taxon>Embryophyta</taxon>
        <taxon>Tracheophyta</taxon>
        <taxon>Spermatophyta</taxon>
        <taxon>Magnoliopsida</taxon>
        <taxon>eudicotyledons</taxon>
        <taxon>Gunneridae</taxon>
        <taxon>Pentapetalae</taxon>
        <taxon>rosids</taxon>
        <taxon>fabids</taxon>
        <taxon>Fabales</taxon>
        <taxon>Fabaceae</taxon>
        <taxon>Papilionoideae</taxon>
        <taxon>50 kb inversion clade</taxon>
        <taxon>genistoids sensu lato</taxon>
        <taxon>core genistoids</taxon>
        <taxon>Genisteae</taxon>
        <taxon>Lupinus</taxon>
    </lineage>
</organism>
<gene>
    <name evidence="6" type="ORF">TanjilG_29895</name>
</gene>
<protein>
    <recommendedName>
        <fullName evidence="8">Leucine-rich repeat-containing N-terminal plant-type domain-containing protein</fullName>
    </recommendedName>
</protein>
<sequence length="208" mass="23212">MSDNFGSTPARYVTFANNLFTDSIPKSIGNASKTLTEVLFLGNKFEGCLPYEIGYLKKATVIDVSKNYLTGPIPLSFGCLKKIRYLNLALNKFYGPVPEILSQLPGLCNNGNLSLSDNYFTEVGPECRKLIKSNVLDVKNNCIPGFPNQRSYEECYQLSCKVKPCPNEKYLSYIPCKEYCGQSTSFVSETTAPAPVTYKSLKPHRLRL</sequence>
<keyword evidence="5" id="KW-0677">Repeat</keyword>
<dbReference type="InterPro" id="IPR001611">
    <property type="entry name" value="Leu-rich_rpt"/>
</dbReference>
<evidence type="ECO:0000313" key="7">
    <source>
        <dbReference type="Proteomes" id="UP000188354"/>
    </source>
</evidence>
<evidence type="ECO:0000256" key="5">
    <source>
        <dbReference type="ARBA" id="ARBA00022737"/>
    </source>
</evidence>
<dbReference type="STRING" id="3871.A0A394DDX2"/>